<keyword evidence="2 5" id="KW-0808">Transferase</keyword>
<evidence type="ECO:0000256" key="3">
    <source>
        <dbReference type="ARBA" id="ARBA00022737"/>
    </source>
</evidence>
<proteinExistence type="inferred from homology"/>
<dbReference type="InterPro" id="IPR011004">
    <property type="entry name" value="Trimer_LpxA-like_sf"/>
</dbReference>
<evidence type="ECO:0000256" key="5">
    <source>
        <dbReference type="RuleBase" id="RU367021"/>
    </source>
</evidence>
<dbReference type="InterPro" id="IPR001451">
    <property type="entry name" value="Hexapep"/>
</dbReference>
<dbReference type="InterPro" id="IPR018357">
    <property type="entry name" value="Hexapep_transf_CS"/>
</dbReference>
<evidence type="ECO:0000256" key="1">
    <source>
        <dbReference type="ARBA" id="ARBA00007274"/>
    </source>
</evidence>
<dbReference type="EC" id="2.3.1.-" evidence="5"/>
<evidence type="ECO:0000313" key="7">
    <source>
        <dbReference type="EMBL" id="MCQ5343463.1"/>
    </source>
</evidence>
<dbReference type="Pfam" id="PF00132">
    <property type="entry name" value="Hexapep"/>
    <property type="match status" value="1"/>
</dbReference>
<dbReference type="PROSITE" id="PS00101">
    <property type="entry name" value="HEXAPEP_TRANSFERASES"/>
    <property type="match status" value="1"/>
</dbReference>
<comment type="similarity">
    <text evidence="1 5">Belongs to the transferase hexapeptide repeat family.</text>
</comment>
<gene>
    <name evidence="7" type="ORF">NE675_10590</name>
</gene>
<organism evidence="7 8">
    <name type="scientific">Megasphaera massiliensis</name>
    <dbReference type="NCBI Taxonomy" id="1232428"/>
    <lineage>
        <taxon>Bacteria</taxon>
        <taxon>Bacillati</taxon>
        <taxon>Bacillota</taxon>
        <taxon>Negativicutes</taxon>
        <taxon>Veillonellales</taxon>
        <taxon>Veillonellaceae</taxon>
        <taxon>Megasphaera</taxon>
    </lineage>
</organism>
<dbReference type="InterPro" id="IPR024688">
    <property type="entry name" value="Mac_dom"/>
</dbReference>
<sequence length="194" mass="20765">MEKDIKHMTECEKLDAGMAYDFWDKGVNDRKLKAIAETQKLNAIDPGDEEAIEACLRRLFGSCGSHPWTGPGFRCDNGSNIHVGDNFLANFNVTILDIGPVHIGDHVMIGPGTLITTVNHPLSPRGRRQHLGIMKPVTIGNDVWVGGNVTILPGVTIGNNVVVAAGAVVTKDVPDNCVVGGVPAKVIQPIENDI</sequence>
<reference evidence="7 8" key="1">
    <citation type="submission" date="2022-06" db="EMBL/GenBank/DDBJ databases">
        <title>Isolation of gut microbiota from human fecal samples.</title>
        <authorList>
            <person name="Pamer E.G."/>
            <person name="Barat B."/>
            <person name="Waligurski E."/>
            <person name="Medina S."/>
            <person name="Paddock L."/>
            <person name="Mostad J."/>
        </authorList>
    </citation>
    <scope>NUCLEOTIDE SEQUENCE [LARGE SCALE GENOMIC DNA]</scope>
    <source>
        <strain evidence="7 8">DFI.1.1</strain>
    </source>
</reference>
<name>A0ABT1SUB0_9FIRM</name>
<evidence type="ECO:0000313" key="8">
    <source>
        <dbReference type="Proteomes" id="UP001206692"/>
    </source>
</evidence>
<dbReference type="Gene3D" id="2.160.10.10">
    <property type="entry name" value="Hexapeptide repeat proteins"/>
    <property type="match status" value="1"/>
</dbReference>
<dbReference type="SUPFAM" id="SSF51161">
    <property type="entry name" value="Trimeric LpxA-like enzymes"/>
    <property type="match status" value="1"/>
</dbReference>
<dbReference type="RefSeq" id="WP_227163241.1">
    <property type="nucleotide sequence ID" value="NZ_JAJCIO010000030.1"/>
</dbReference>
<accession>A0ABT1SUB0</accession>
<dbReference type="PANTHER" id="PTHR43017">
    <property type="entry name" value="GALACTOSIDE O-ACETYLTRANSFERASE"/>
    <property type="match status" value="1"/>
</dbReference>
<protein>
    <recommendedName>
        <fullName evidence="5">Acetyltransferase</fullName>
        <ecNumber evidence="5">2.3.1.-</ecNumber>
    </recommendedName>
</protein>
<dbReference type="CDD" id="cd03357">
    <property type="entry name" value="LbH_MAT_GAT"/>
    <property type="match status" value="1"/>
</dbReference>
<evidence type="ECO:0000259" key="6">
    <source>
        <dbReference type="SMART" id="SM01266"/>
    </source>
</evidence>
<dbReference type="EMBL" id="JANGEW010000024">
    <property type="protein sequence ID" value="MCQ5343463.1"/>
    <property type="molecule type" value="Genomic_DNA"/>
</dbReference>
<evidence type="ECO:0000256" key="4">
    <source>
        <dbReference type="ARBA" id="ARBA00023315"/>
    </source>
</evidence>
<comment type="caution">
    <text evidence="7">The sequence shown here is derived from an EMBL/GenBank/DDBJ whole genome shotgun (WGS) entry which is preliminary data.</text>
</comment>
<evidence type="ECO:0000256" key="2">
    <source>
        <dbReference type="ARBA" id="ARBA00022679"/>
    </source>
</evidence>
<keyword evidence="8" id="KW-1185">Reference proteome</keyword>
<feature type="domain" description="Maltose/galactoside acetyltransferase" evidence="6">
    <location>
        <begin position="11"/>
        <end position="65"/>
    </location>
</feature>
<dbReference type="InterPro" id="IPR039369">
    <property type="entry name" value="LacA-like"/>
</dbReference>
<dbReference type="SMART" id="SM01266">
    <property type="entry name" value="Mac"/>
    <property type="match status" value="1"/>
</dbReference>
<keyword evidence="3" id="KW-0677">Repeat</keyword>
<dbReference type="Proteomes" id="UP001206692">
    <property type="component" value="Unassembled WGS sequence"/>
</dbReference>
<dbReference type="Pfam" id="PF12464">
    <property type="entry name" value="Mac"/>
    <property type="match status" value="1"/>
</dbReference>
<keyword evidence="4 5" id="KW-0012">Acyltransferase</keyword>
<dbReference type="PANTHER" id="PTHR43017:SF1">
    <property type="entry name" value="ACETYLTRANSFERASE YJL218W-RELATED"/>
    <property type="match status" value="1"/>
</dbReference>